<feature type="domain" description="Zinc finger DksA/TraR C4-type" evidence="5">
    <location>
        <begin position="80"/>
        <end position="111"/>
    </location>
</feature>
<evidence type="ECO:0000256" key="1">
    <source>
        <dbReference type="ARBA" id="ARBA00022723"/>
    </source>
</evidence>
<dbReference type="SUPFAM" id="SSF57716">
    <property type="entry name" value="Glucocorticoid receptor-like (DNA-binding domain)"/>
    <property type="match status" value="1"/>
</dbReference>
<keyword evidence="1" id="KW-0479">Metal-binding</keyword>
<sequence>MIQDEKINIETHIKEKIEQLGKDIVMLKDLTTPEAPDCAIGRVSRMDAINNRSVNEAALRKKEVQLSALKETLKNIDSDDFGKCIKCGNQIPIGRIMIMPESNKCVNCASK</sequence>
<comment type="caution">
    <text evidence="6">The sequence shown here is derived from an EMBL/GenBank/DDBJ whole genome shotgun (WGS) entry which is preliminary data.</text>
</comment>
<evidence type="ECO:0000313" key="7">
    <source>
        <dbReference type="Proteomes" id="UP000233535"/>
    </source>
</evidence>
<dbReference type="RefSeq" id="WP_101262057.1">
    <property type="nucleotide sequence ID" value="NZ_MVDD01000010.1"/>
</dbReference>
<dbReference type="Gene3D" id="1.20.120.910">
    <property type="entry name" value="DksA, coiled-coil domain"/>
    <property type="match status" value="1"/>
</dbReference>
<evidence type="ECO:0000313" key="6">
    <source>
        <dbReference type="EMBL" id="PKQ62029.1"/>
    </source>
</evidence>
<dbReference type="PANTHER" id="PTHR33823:SF4">
    <property type="entry name" value="GENERAL STRESS PROTEIN 16O"/>
    <property type="match status" value="1"/>
</dbReference>
<dbReference type="GO" id="GO:0008270">
    <property type="term" value="F:zinc ion binding"/>
    <property type="evidence" value="ECO:0007669"/>
    <property type="project" value="UniProtKB-KW"/>
</dbReference>
<feature type="zinc finger region" description="dksA C4-type" evidence="4">
    <location>
        <begin position="84"/>
        <end position="108"/>
    </location>
</feature>
<keyword evidence="7" id="KW-1185">Reference proteome</keyword>
<dbReference type="EMBL" id="MVDD01000010">
    <property type="protein sequence ID" value="PKQ62029.1"/>
    <property type="molecule type" value="Genomic_DNA"/>
</dbReference>
<evidence type="ECO:0000256" key="2">
    <source>
        <dbReference type="ARBA" id="ARBA00022771"/>
    </source>
</evidence>
<gene>
    <name evidence="6" type="ORF">BZG02_13905</name>
</gene>
<dbReference type="PROSITE" id="PS51128">
    <property type="entry name" value="ZF_DKSA_2"/>
    <property type="match status" value="1"/>
</dbReference>
<keyword evidence="2" id="KW-0863">Zinc-finger</keyword>
<accession>A0A2N3HVE8</accession>
<protein>
    <recommendedName>
        <fullName evidence="5">Zinc finger DksA/TraR C4-type domain-containing protein</fullName>
    </recommendedName>
</protein>
<dbReference type="OrthoDB" id="1121111at2"/>
<evidence type="ECO:0000256" key="4">
    <source>
        <dbReference type="PROSITE-ProRule" id="PRU00510"/>
    </source>
</evidence>
<reference evidence="6 7" key="1">
    <citation type="journal article" date="2017" name="Front. Microbiol.">
        <title>Labilibaculum manganireducens gen. nov., sp. nov. and Labilibaculum filiforme sp. nov., Novel Bacteroidetes Isolated from Subsurface Sediments of the Baltic Sea.</title>
        <authorList>
            <person name="Vandieken V."/>
            <person name="Marshall I.P."/>
            <person name="Niemann H."/>
            <person name="Engelen B."/>
            <person name="Cypionka H."/>
        </authorList>
    </citation>
    <scope>NUCLEOTIDE SEQUENCE [LARGE SCALE GENOMIC DNA]</scope>
    <source>
        <strain evidence="6 7">59.16B</strain>
    </source>
</reference>
<evidence type="ECO:0000256" key="3">
    <source>
        <dbReference type="ARBA" id="ARBA00022833"/>
    </source>
</evidence>
<name>A0A2N3HVE8_9BACT</name>
<dbReference type="Pfam" id="PF01258">
    <property type="entry name" value="zf-dskA_traR"/>
    <property type="match status" value="1"/>
</dbReference>
<keyword evidence="3" id="KW-0862">Zinc</keyword>
<dbReference type="InterPro" id="IPR000962">
    <property type="entry name" value="Znf_DskA_TraR"/>
</dbReference>
<dbReference type="Proteomes" id="UP000233535">
    <property type="component" value="Unassembled WGS sequence"/>
</dbReference>
<organism evidence="6 7">
    <name type="scientific">Labilibaculum filiforme</name>
    <dbReference type="NCBI Taxonomy" id="1940526"/>
    <lineage>
        <taxon>Bacteria</taxon>
        <taxon>Pseudomonadati</taxon>
        <taxon>Bacteroidota</taxon>
        <taxon>Bacteroidia</taxon>
        <taxon>Marinilabiliales</taxon>
        <taxon>Marinifilaceae</taxon>
        <taxon>Labilibaculum</taxon>
    </lineage>
</organism>
<evidence type="ECO:0000259" key="5">
    <source>
        <dbReference type="Pfam" id="PF01258"/>
    </source>
</evidence>
<dbReference type="AlphaFoldDB" id="A0A2N3HVE8"/>
<dbReference type="PANTHER" id="PTHR33823">
    <property type="entry name" value="RNA POLYMERASE-BINDING TRANSCRIPTION FACTOR DKSA-RELATED"/>
    <property type="match status" value="1"/>
</dbReference>
<proteinExistence type="predicted"/>